<dbReference type="PANTHER" id="PTHR16675:SF235">
    <property type="entry name" value="SHKT DOMAIN-CONTAINING PROTEIN"/>
    <property type="match status" value="1"/>
</dbReference>
<dbReference type="EMBL" id="JBHFQA010000020">
    <property type="protein sequence ID" value="KAL2080844.1"/>
    <property type="molecule type" value="Genomic_DNA"/>
</dbReference>
<reference evidence="7 8" key="1">
    <citation type="submission" date="2024-09" db="EMBL/GenBank/DDBJ databases">
        <title>A chromosome-level genome assembly of Gray's grenadier anchovy, Coilia grayii.</title>
        <authorList>
            <person name="Fu Z."/>
        </authorList>
    </citation>
    <scope>NUCLEOTIDE SEQUENCE [LARGE SCALE GENOMIC DNA]</scope>
    <source>
        <strain evidence="7">G4</strain>
        <tissue evidence="7">Muscle</tissue>
    </source>
</reference>
<dbReference type="InterPro" id="IPR037055">
    <property type="entry name" value="MHC_I-like_Ag-recog_sf"/>
</dbReference>
<evidence type="ECO:0000256" key="2">
    <source>
        <dbReference type="SAM" id="MobiDB-lite"/>
    </source>
</evidence>
<dbReference type="SUPFAM" id="SSF48726">
    <property type="entry name" value="Immunoglobulin"/>
    <property type="match status" value="3"/>
</dbReference>
<name>A0ABD1J1U7_9TELE</name>
<keyword evidence="3" id="KW-1133">Transmembrane helix</keyword>
<dbReference type="SUPFAM" id="SSF54452">
    <property type="entry name" value="MHC antigen-recognition domain"/>
    <property type="match status" value="6"/>
</dbReference>
<evidence type="ECO:0000313" key="8">
    <source>
        <dbReference type="Proteomes" id="UP001591681"/>
    </source>
</evidence>
<dbReference type="Proteomes" id="UP001591681">
    <property type="component" value="Unassembled WGS sequence"/>
</dbReference>
<feature type="signal peptide" evidence="4">
    <location>
        <begin position="1"/>
        <end position="16"/>
    </location>
</feature>
<proteinExistence type="predicted"/>
<dbReference type="InterPro" id="IPR050208">
    <property type="entry name" value="MHC_class-I_related"/>
</dbReference>
<accession>A0ABD1J1U7</accession>
<keyword evidence="4" id="KW-0732">Signal</keyword>
<comment type="caution">
    <text evidence="7">The sequence shown here is derived from an EMBL/GenBank/DDBJ whole genome shotgun (WGS) entry which is preliminary data.</text>
</comment>
<feature type="domain" description="MHC class I-like antigen recognition-like" evidence="5">
    <location>
        <begin position="1500"/>
        <end position="1648"/>
    </location>
</feature>
<feature type="transmembrane region" description="Helical" evidence="3">
    <location>
        <begin position="1736"/>
        <end position="1758"/>
    </location>
</feature>
<dbReference type="InterPro" id="IPR003597">
    <property type="entry name" value="Ig_C1-set"/>
</dbReference>
<feature type="domain" description="MHC class I-like antigen recognition-like" evidence="5">
    <location>
        <begin position="1263"/>
        <end position="1393"/>
    </location>
</feature>
<dbReference type="Pfam" id="PF07654">
    <property type="entry name" value="C1-set"/>
    <property type="match status" value="1"/>
</dbReference>
<dbReference type="InterPro" id="IPR011162">
    <property type="entry name" value="MHC_I/II-like_Ag-recog"/>
</dbReference>
<evidence type="ECO:0000313" key="7">
    <source>
        <dbReference type="EMBL" id="KAL2080844.1"/>
    </source>
</evidence>
<sequence>MLWILALMTYLPIFSGLEWQTFEFQYIVRKDPSNQAQFQQTTLFTDSIIFLCDGSALTDQPQQEWTRQTFTRDEQEERSGYCRHQHQEHLDWLHEIEGTINGTAEILQTRHGVLANHSGVFAFAHWGVNGEDFLTFDPPRLEWQPDSNMATSLARSWNKHKMRNQDFENSVLNVCKSLYNTLVKKQRLWKPTRQQGVRTQLTKDGVPLHSGVKLIGPHPNGDGTNQMRAQTQWGVNGEDFLTFDPQTMKWTALSNIATTVAAEWNTQHTRNGVYSSFCKSVCPDTHNTLRMKRANWTTHHQTAQKDMQLYIFVKPIQRSIGSSYLQCHVTGSGLSEVRIQLTKDGVPLESGVKLIGPLPNGDGTNQMRVWVEAIVDSTSEYRCEVHSGSVNQSVLLDHPIYDENIQPIYILPGVLLLVIIVVAVIYTIHKRRREHYYLEYMSTTAFALGTQPTFQQTTAFNGMLLSHCDSVMRREECKCPWVARSMSAEDRDKKNTLCAIESYEMEDLIAGLCATVNSCTSGEWGLRGEDFLSFDPEGLRWAELSPLASPVAQLWEGQRHMKEEFRSFLLNECQPSLQRLIQEWRAQNNTQEKTDVHVFVRAGPGPGVVSLVCHVTHTESSGLLVQLTRDGVPLRDRGNMLGPRPNGDGTFQQRLTADITADIAGDHTAVYQCNVQTKRKHIFVKWDGRTGGVSSVRPPDSSCCSCAFQVLKFLPWALLCLLMGSLPLLLICSAKLACPGLLRGQEQGQRGGKEGSGEDKREGKRSSPYMQIQDLPQVLRGDHLVEQQRYMAYVESYTMRFWCPPHLLFCSWCSPHLPCCFCLSVWASAGHGGGVPRIFPAASVCLCGPQQGMEVVFPASSLLLLSVCVGLSRAWRWCPPHLPCCFCLSVWASAGHGGGVPRIFPAASVCLCGPQQGMEVVFPASSLLLLSVCVGLSRAWRWCSPYLPCCFCLSVWASAGHGGGVPRIFPAASVCLCGPQQGMEVGLWTVWCLTASLALTTALEGYTLEFQHTVHWGPDGTLHFHQTTVFEGKPIFYCNSTTLTDQPRQHWIREAFGPDELNSRHEYCKKQYSAHKQWFQDIDQTIGGTASAIVFDAWGLNGGDFLAFEHEGLTWTPVSELASSVALKWNKEHSCSSNAVREDDYYTHFSQQVCEKFGHEIQSWYKETDQTGVRIQLTKNGIPLHSGVKLIGPRPKGDGTNQMRVQAQMSLSDTKGYRCNIHRRSFDFSVLWDANTLEVQCMVYRDTNHTLQFQQTTLFNGQVVFTCSSQTLRDQPRQEWVTHTFTQEQLQQRHMECRGQYEEHMSWYAKIQETTSRTAEVLQRRRGCMTNSSGVSAFDEWGVNGEDFLTFDPQTMKWTALSNMATTVAAEWNKLDIRNGVYSTFGQSVCPEMQDMQLQIFAKAIPGSTFSYLECQVTASDLSGVRIQLTKDGVLLHSEVKLIGPRPNGDQTNQMRVWVLITLESTRTYGCEARSKAANVIVKSVLFGTHEIQYTVRLGTNNKPQFQQTTLFNGQVIFTCSSPALLDQPRQEWVTHTFTQEQLQQRHKQCESQFHEHLAWFRRIEKNIPAGILQRRHGCMTNSSGVSMFDEWGVNGEDFLTFDPETLTWTAVSDLAITMAVEWNKLDIRNHVYSNFGQSVCPEDQDRFKRGRTSWISETAQTGVRIQLTKDGAPLHSWVKLIGPRPNGDGTNQMRVQAQISLSDTKGFRCNVHRRSFDFSVLWDGLAGDASGLMRALLYCFAVLVAVLLYMAVMQTVWQSD</sequence>
<keyword evidence="3" id="KW-0472">Membrane</keyword>
<dbReference type="Gene3D" id="2.60.40.10">
    <property type="entry name" value="Immunoglobulins"/>
    <property type="match status" value="2"/>
</dbReference>
<feature type="domain" description="Immunoglobulin C1-set" evidence="6">
    <location>
        <begin position="320"/>
        <end position="386"/>
    </location>
</feature>
<dbReference type="Gene3D" id="3.30.500.10">
    <property type="entry name" value="MHC class I-like antigen recognition-like"/>
    <property type="match status" value="6"/>
</dbReference>
<evidence type="ECO:0000256" key="3">
    <source>
        <dbReference type="SAM" id="Phobius"/>
    </source>
</evidence>
<feature type="region of interest" description="Disordered" evidence="2">
    <location>
        <begin position="745"/>
        <end position="767"/>
    </location>
</feature>
<dbReference type="PANTHER" id="PTHR16675">
    <property type="entry name" value="MHC CLASS I-RELATED"/>
    <property type="match status" value="1"/>
</dbReference>
<feature type="chain" id="PRO_5044754657" evidence="4">
    <location>
        <begin position="17"/>
        <end position="1761"/>
    </location>
</feature>
<keyword evidence="3" id="KW-0812">Transmembrane</keyword>
<gene>
    <name evidence="7" type="ORF">ACEWY4_022697</name>
</gene>
<evidence type="ECO:0000259" key="6">
    <source>
        <dbReference type="Pfam" id="PF07654"/>
    </source>
</evidence>
<dbReference type="Pfam" id="PF00129">
    <property type="entry name" value="MHC_I"/>
    <property type="match status" value="2"/>
</dbReference>
<keyword evidence="1" id="KW-0325">Glycoprotein</keyword>
<evidence type="ECO:0000256" key="4">
    <source>
        <dbReference type="SAM" id="SignalP"/>
    </source>
</evidence>
<protein>
    <submittedName>
        <fullName evidence="7">Uncharacterized protein</fullName>
    </submittedName>
</protein>
<feature type="transmembrane region" description="Helical" evidence="3">
    <location>
        <begin position="408"/>
        <end position="428"/>
    </location>
</feature>
<evidence type="ECO:0000259" key="5">
    <source>
        <dbReference type="Pfam" id="PF00129"/>
    </source>
</evidence>
<feature type="compositionally biased region" description="Basic and acidic residues" evidence="2">
    <location>
        <begin position="751"/>
        <end position="765"/>
    </location>
</feature>
<dbReference type="InterPro" id="IPR011161">
    <property type="entry name" value="MHC_I-like_Ag-recog"/>
</dbReference>
<organism evidence="7 8">
    <name type="scientific">Coilia grayii</name>
    <name type="common">Gray's grenadier anchovy</name>
    <dbReference type="NCBI Taxonomy" id="363190"/>
    <lineage>
        <taxon>Eukaryota</taxon>
        <taxon>Metazoa</taxon>
        <taxon>Chordata</taxon>
        <taxon>Craniata</taxon>
        <taxon>Vertebrata</taxon>
        <taxon>Euteleostomi</taxon>
        <taxon>Actinopterygii</taxon>
        <taxon>Neopterygii</taxon>
        <taxon>Teleostei</taxon>
        <taxon>Clupei</taxon>
        <taxon>Clupeiformes</taxon>
        <taxon>Clupeoidei</taxon>
        <taxon>Engraulidae</taxon>
        <taxon>Coilinae</taxon>
        <taxon>Coilia</taxon>
    </lineage>
</organism>
<evidence type="ECO:0000256" key="1">
    <source>
        <dbReference type="ARBA" id="ARBA00023180"/>
    </source>
</evidence>
<dbReference type="InterPro" id="IPR036179">
    <property type="entry name" value="Ig-like_dom_sf"/>
</dbReference>
<dbReference type="InterPro" id="IPR013783">
    <property type="entry name" value="Ig-like_fold"/>
</dbReference>
<keyword evidence="8" id="KW-1185">Reference proteome</keyword>